<feature type="transmembrane region" description="Helical" evidence="1">
    <location>
        <begin position="91"/>
        <end position="112"/>
    </location>
</feature>
<protein>
    <recommendedName>
        <fullName evidence="4">DUF2975 domain-containing protein</fullName>
    </recommendedName>
</protein>
<dbReference type="Proteomes" id="UP000627984">
    <property type="component" value="Unassembled WGS sequence"/>
</dbReference>
<comment type="caution">
    <text evidence="2">The sequence shown here is derived from an EMBL/GenBank/DDBJ whole genome shotgun (WGS) entry which is preliminary data.</text>
</comment>
<evidence type="ECO:0000313" key="2">
    <source>
        <dbReference type="EMBL" id="GGK70767.1"/>
    </source>
</evidence>
<reference evidence="2" key="2">
    <citation type="submission" date="2022-09" db="EMBL/GenBank/DDBJ databases">
        <authorList>
            <person name="Sun Q."/>
            <person name="Ohkuma M."/>
        </authorList>
    </citation>
    <scope>NUCLEOTIDE SEQUENCE</scope>
    <source>
        <strain evidence="2">JCM 3093</strain>
    </source>
</reference>
<evidence type="ECO:0000313" key="3">
    <source>
        <dbReference type="Proteomes" id="UP000627984"/>
    </source>
</evidence>
<dbReference type="EMBL" id="BMQD01000009">
    <property type="protein sequence ID" value="GGK70767.1"/>
    <property type="molecule type" value="Genomic_DNA"/>
</dbReference>
<keyword evidence="1" id="KW-0472">Membrane</keyword>
<organism evidence="2 3">
    <name type="scientific">Planomonospora parontospora</name>
    <dbReference type="NCBI Taxonomy" id="58119"/>
    <lineage>
        <taxon>Bacteria</taxon>
        <taxon>Bacillati</taxon>
        <taxon>Actinomycetota</taxon>
        <taxon>Actinomycetes</taxon>
        <taxon>Streptosporangiales</taxon>
        <taxon>Streptosporangiaceae</taxon>
        <taxon>Planomonospora</taxon>
    </lineage>
</organism>
<name>A0AA37BH59_9ACTN</name>
<dbReference type="AlphaFoldDB" id="A0AA37BH59"/>
<evidence type="ECO:0000256" key="1">
    <source>
        <dbReference type="SAM" id="Phobius"/>
    </source>
</evidence>
<feature type="transmembrane region" description="Helical" evidence="1">
    <location>
        <begin position="12"/>
        <end position="34"/>
    </location>
</feature>
<evidence type="ECO:0008006" key="4">
    <source>
        <dbReference type="Google" id="ProtNLM"/>
    </source>
</evidence>
<gene>
    <name evidence="2" type="ORF">GCM10010126_32790</name>
</gene>
<reference evidence="2" key="1">
    <citation type="journal article" date="2014" name="Int. J. Syst. Evol. Microbiol.">
        <title>Complete genome sequence of Corynebacterium casei LMG S-19264T (=DSM 44701T), isolated from a smear-ripened cheese.</title>
        <authorList>
            <consortium name="US DOE Joint Genome Institute (JGI-PGF)"/>
            <person name="Walter F."/>
            <person name="Albersmeier A."/>
            <person name="Kalinowski J."/>
            <person name="Ruckert C."/>
        </authorList>
    </citation>
    <scope>NUCLEOTIDE SEQUENCE</scope>
    <source>
        <strain evidence="2">JCM 3093</strain>
    </source>
</reference>
<dbReference type="RefSeq" id="WP_191895517.1">
    <property type="nucleotide sequence ID" value="NZ_BMQD01000009.1"/>
</dbReference>
<dbReference type="InterPro" id="IPR021354">
    <property type="entry name" value="DUF2975"/>
</dbReference>
<feature type="transmembrane region" description="Helical" evidence="1">
    <location>
        <begin position="132"/>
        <end position="153"/>
    </location>
</feature>
<sequence>MAKPPASIRTLEGITWAGAGLALLGIAFCLYQIFDGSDVGTRHVIVNPYLTATGADDPAPVPTGPPGTVRLVTSSFDRTLAVIDPDLSQRFLLLLPELLLTIMLGAVAVVLLQLIRTFREGDPFIPANARRLAVIGVLLLGIAFLPRVEVLSLNMLLSGTPLENVGIQNSEDFYWALFVGFTVLALAEVFRQGSRLRSDTQGLV</sequence>
<keyword evidence="1" id="KW-1133">Transmembrane helix</keyword>
<keyword evidence="1" id="KW-0812">Transmembrane</keyword>
<accession>A0AA37BH59</accession>
<feature type="transmembrane region" description="Helical" evidence="1">
    <location>
        <begin position="173"/>
        <end position="190"/>
    </location>
</feature>
<proteinExistence type="predicted"/>
<dbReference type="Pfam" id="PF11188">
    <property type="entry name" value="DUF2975"/>
    <property type="match status" value="1"/>
</dbReference>